<keyword evidence="2" id="KW-0472">Membrane</keyword>
<keyword evidence="2" id="KW-1133">Transmembrane helix</keyword>
<dbReference type="Pfam" id="PF03816">
    <property type="entry name" value="LytR_cpsA_psr"/>
    <property type="match status" value="1"/>
</dbReference>
<comment type="caution">
    <text evidence="4">The sequence shown here is derived from an EMBL/GenBank/DDBJ whole genome shotgun (WGS) entry which is preliminary data.</text>
</comment>
<dbReference type="InterPro" id="IPR004474">
    <property type="entry name" value="LytR_CpsA_psr"/>
</dbReference>
<keyword evidence="2" id="KW-0812">Transmembrane</keyword>
<feature type="domain" description="Cell envelope-related transcriptional attenuator" evidence="3">
    <location>
        <begin position="115"/>
        <end position="283"/>
    </location>
</feature>
<evidence type="ECO:0000259" key="3">
    <source>
        <dbReference type="Pfam" id="PF03816"/>
    </source>
</evidence>
<name>A0A9D1CUA8_9FIRM</name>
<feature type="transmembrane region" description="Helical" evidence="2">
    <location>
        <begin position="31"/>
        <end position="51"/>
    </location>
</feature>
<dbReference type="Proteomes" id="UP000886787">
    <property type="component" value="Unassembled WGS sequence"/>
</dbReference>
<dbReference type="EMBL" id="DVFW01000024">
    <property type="protein sequence ID" value="HIQ80571.1"/>
    <property type="molecule type" value="Genomic_DNA"/>
</dbReference>
<reference evidence="4" key="2">
    <citation type="journal article" date="2021" name="PeerJ">
        <title>Extensive microbial diversity within the chicken gut microbiome revealed by metagenomics and culture.</title>
        <authorList>
            <person name="Gilroy R."/>
            <person name="Ravi A."/>
            <person name="Getino M."/>
            <person name="Pursley I."/>
            <person name="Horton D.L."/>
            <person name="Alikhan N.F."/>
            <person name="Baker D."/>
            <person name="Gharbi K."/>
            <person name="Hall N."/>
            <person name="Watson M."/>
            <person name="Adriaenssens E.M."/>
            <person name="Foster-Nyarko E."/>
            <person name="Jarju S."/>
            <person name="Secka A."/>
            <person name="Antonio M."/>
            <person name="Oren A."/>
            <person name="Chaudhuri R.R."/>
            <person name="La Ragione R."/>
            <person name="Hildebrand F."/>
            <person name="Pallen M.J."/>
        </authorList>
    </citation>
    <scope>NUCLEOTIDE SEQUENCE</scope>
    <source>
        <strain evidence="4">ChiSjej1B19-3389</strain>
    </source>
</reference>
<evidence type="ECO:0000313" key="5">
    <source>
        <dbReference type="Proteomes" id="UP000886787"/>
    </source>
</evidence>
<dbReference type="PANTHER" id="PTHR33392">
    <property type="entry name" value="POLYISOPRENYL-TEICHOIC ACID--PEPTIDOGLYCAN TEICHOIC ACID TRANSFERASE TAGU"/>
    <property type="match status" value="1"/>
</dbReference>
<evidence type="ECO:0000313" key="4">
    <source>
        <dbReference type="EMBL" id="HIQ80571.1"/>
    </source>
</evidence>
<sequence>MSRQRPGQRRYIDPSSGAAAKKMHIFGWKNFLAVLLCLVLCAGGGALLIFYNTVNAVNYQPIEDQTDKDISSSSSSFSSNLEMDISSGQLLNDPMILNVMLFGEDNRETGEEHGRSDTMIMLSIDNRHKKLKLTSFMRDLYVTIPGTDAYGNPHGQNKINAAYTYGGPQLAIKTVESNFGINIDRYAVVDFSSFESIIDILGGIDIELTAEEIDYINWQTYKNGQADTRYEIQAEPGVVHLNGRQALWYARNRGDDEAGFSGDDFDRTSRQRNLLKTMVGDLKEASLTQIISIMGEIGPMITTNLKKDEITMLVANSLTYLQYDVEEYRVPEDSVWEYGWTYDRQSIVVITDWEKQIYDLASFIFEDSLVGDAPESASSILQGY</sequence>
<reference evidence="4" key="1">
    <citation type="submission" date="2020-10" db="EMBL/GenBank/DDBJ databases">
        <authorList>
            <person name="Gilroy R."/>
        </authorList>
    </citation>
    <scope>NUCLEOTIDE SEQUENCE</scope>
    <source>
        <strain evidence="4">ChiSjej1B19-3389</strain>
    </source>
</reference>
<protein>
    <submittedName>
        <fullName evidence="4">LCP family protein</fullName>
    </submittedName>
</protein>
<dbReference type="PANTHER" id="PTHR33392:SF6">
    <property type="entry name" value="POLYISOPRENYL-TEICHOIC ACID--PEPTIDOGLYCAN TEICHOIC ACID TRANSFERASE TAGU"/>
    <property type="match status" value="1"/>
</dbReference>
<dbReference type="AlphaFoldDB" id="A0A9D1CUA8"/>
<evidence type="ECO:0000256" key="2">
    <source>
        <dbReference type="SAM" id="Phobius"/>
    </source>
</evidence>
<gene>
    <name evidence="4" type="ORF">IAD32_04710</name>
</gene>
<organism evidence="4 5">
    <name type="scientific">Candidatus Scatavimonas merdigallinarum</name>
    <dbReference type="NCBI Taxonomy" id="2840914"/>
    <lineage>
        <taxon>Bacteria</taxon>
        <taxon>Bacillati</taxon>
        <taxon>Bacillota</taxon>
        <taxon>Clostridia</taxon>
        <taxon>Eubacteriales</taxon>
        <taxon>Oscillospiraceae</taxon>
        <taxon>Oscillospiraceae incertae sedis</taxon>
        <taxon>Candidatus Scatavimonas</taxon>
    </lineage>
</organism>
<comment type="similarity">
    <text evidence="1">Belongs to the LytR/CpsA/Psr (LCP) family.</text>
</comment>
<dbReference type="NCBIfam" id="TIGR00350">
    <property type="entry name" value="lytR_cpsA_psr"/>
    <property type="match status" value="1"/>
</dbReference>
<proteinExistence type="inferred from homology"/>
<dbReference type="InterPro" id="IPR050922">
    <property type="entry name" value="LytR/CpsA/Psr_CW_biosynth"/>
</dbReference>
<evidence type="ECO:0000256" key="1">
    <source>
        <dbReference type="ARBA" id="ARBA00006068"/>
    </source>
</evidence>
<dbReference type="Gene3D" id="3.40.630.190">
    <property type="entry name" value="LCP protein"/>
    <property type="match status" value="1"/>
</dbReference>
<accession>A0A9D1CUA8</accession>